<gene>
    <name evidence="2" type="ORF">EHS89_08230</name>
</gene>
<reference evidence="2 3" key="1">
    <citation type="submission" date="2018-11" db="EMBL/GenBank/DDBJ databases">
        <title>The draft genome sequence of Amphritea balenae JAMM 1525T.</title>
        <authorList>
            <person name="Fang Z."/>
            <person name="Zhang Y."/>
            <person name="Han X."/>
        </authorList>
    </citation>
    <scope>NUCLEOTIDE SEQUENCE [LARGE SCALE GENOMIC DNA]</scope>
    <source>
        <strain evidence="2 3">JAMM 1525</strain>
    </source>
</reference>
<comment type="caution">
    <text evidence="2">The sequence shown here is derived from an EMBL/GenBank/DDBJ whole genome shotgun (WGS) entry which is preliminary data.</text>
</comment>
<dbReference type="Proteomes" id="UP000267535">
    <property type="component" value="Unassembled WGS sequence"/>
</dbReference>
<feature type="transmembrane region" description="Helical" evidence="1">
    <location>
        <begin position="155"/>
        <end position="185"/>
    </location>
</feature>
<feature type="transmembrane region" description="Helical" evidence="1">
    <location>
        <begin position="44"/>
        <end position="60"/>
    </location>
</feature>
<dbReference type="RefSeq" id="WP_124925653.1">
    <property type="nucleotide sequence ID" value="NZ_BMOH01000005.1"/>
</dbReference>
<evidence type="ECO:0000313" key="2">
    <source>
        <dbReference type="EMBL" id="RRD00183.1"/>
    </source>
</evidence>
<feature type="transmembrane region" description="Helical" evidence="1">
    <location>
        <begin position="334"/>
        <end position="352"/>
    </location>
</feature>
<protein>
    <recommendedName>
        <fullName evidence="4">O-antigen ligase domain-containing protein</fullName>
    </recommendedName>
</protein>
<feature type="transmembrane region" description="Helical" evidence="1">
    <location>
        <begin position="364"/>
        <end position="395"/>
    </location>
</feature>
<name>A0A3P1SVM3_9GAMM</name>
<keyword evidence="3" id="KW-1185">Reference proteome</keyword>
<keyword evidence="1" id="KW-1133">Transmembrane helix</keyword>
<evidence type="ECO:0000256" key="1">
    <source>
        <dbReference type="SAM" id="Phobius"/>
    </source>
</evidence>
<dbReference type="EMBL" id="RQXV01000003">
    <property type="protein sequence ID" value="RRD00183.1"/>
    <property type="molecule type" value="Genomic_DNA"/>
</dbReference>
<proteinExistence type="predicted"/>
<organism evidence="2 3">
    <name type="scientific">Amphritea balenae</name>
    <dbReference type="NCBI Taxonomy" id="452629"/>
    <lineage>
        <taxon>Bacteria</taxon>
        <taxon>Pseudomonadati</taxon>
        <taxon>Pseudomonadota</taxon>
        <taxon>Gammaproteobacteria</taxon>
        <taxon>Oceanospirillales</taxon>
        <taxon>Oceanospirillaceae</taxon>
        <taxon>Amphritea</taxon>
    </lineage>
</organism>
<accession>A0A3P1SVM3</accession>
<sequence length="417" mass="48633">MNRFFKNTPIICVIFLPFFGLEFSRFYFEIVKGEWWYFLSSERSLFLSLGLVFSLLYVVVNQEFKRFLLKPVDFLLLLYGGLFALSLIVSILSEGVDIILVKQVFILIIIMASYLYGRSVELVFDKRALLKVSLCIVLVNVFLSLAGAYSGSSSILLSVLIMISVICFERSFLYCFFFVSFLAMFIMAVEDINRTFMLWFSLFLLVNFYFRFKSIVLKFVCPFLVILVIFTWAFVDVSGNEIIDDDSSKTLSRVNSVLFMISGGEMEGNVSLNDREYENNSVKDKFHNEASVLNYIFGLGASARYDVYLSKKVIYENHNVHVGIYSEYLKRGGVGLLVLILINLIVICRAVLDRDYLYNKNDIGIFFLFWFYVLSVVYWFTWSAMFFTYMLNWIYIGLKLSGRRSENYRHNLVVKWR</sequence>
<feature type="transmembrane region" description="Helical" evidence="1">
    <location>
        <begin position="98"/>
        <end position="116"/>
    </location>
</feature>
<feature type="transmembrane region" description="Helical" evidence="1">
    <location>
        <begin position="128"/>
        <end position="149"/>
    </location>
</feature>
<dbReference type="AlphaFoldDB" id="A0A3P1SVM3"/>
<evidence type="ECO:0000313" key="3">
    <source>
        <dbReference type="Proteomes" id="UP000267535"/>
    </source>
</evidence>
<keyword evidence="1" id="KW-0472">Membrane</keyword>
<feature type="transmembrane region" description="Helical" evidence="1">
    <location>
        <begin position="216"/>
        <end position="235"/>
    </location>
</feature>
<feature type="transmembrane region" description="Helical" evidence="1">
    <location>
        <begin position="72"/>
        <end position="92"/>
    </location>
</feature>
<keyword evidence="1" id="KW-0812">Transmembrane</keyword>
<evidence type="ECO:0008006" key="4">
    <source>
        <dbReference type="Google" id="ProtNLM"/>
    </source>
</evidence>